<accession>A0AA39UQ18</accession>
<reference evidence="3" key="1">
    <citation type="submission" date="2023-06" db="EMBL/GenBank/DDBJ databases">
        <authorList>
            <consortium name="Lawrence Berkeley National Laboratory"/>
            <person name="Ahrendt S."/>
            <person name="Sahu N."/>
            <person name="Indic B."/>
            <person name="Wong-Bajracharya J."/>
            <person name="Merenyi Z."/>
            <person name="Ke H.-M."/>
            <person name="Monk M."/>
            <person name="Kocsube S."/>
            <person name="Drula E."/>
            <person name="Lipzen A."/>
            <person name="Balint B."/>
            <person name="Henrissat B."/>
            <person name="Andreopoulos B."/>
            <person name="Martin F.M."/>
            <person name="Harder C.B."/>
            <person name="Rigling D."/>
            <person name="Ford K.L."/>
            <person name="Foster G.D."/>
            <person name="Pangilinan J."/>
            <person name="Papanicolaou A."/>
            <person name="Barry K."/>
            <person name="LaButti K."/>
            <person name="Viragh M."/>
            <person name="Koriabine M."/>
            <person name="Yan M."/>
            <person name="Riley R."/>
            <person name="Champramary S."/>
            <person name="Plett K.L."/>
            <person name="Tsai I.J."/>
            <person name="Slot J."/>
            <person name="Sipos G."/>
            <person name="Plett J."/>
            <person name="Nagy L.G."/>
            <person name="Grigoriev I.V."/>
        </authorList>
    </citation>
    <scope>NUCLEOTIDE SEQUENCE</scope>
    <source>
        <strain evidence="3">HWK02</strain>
    </source>
</reference>
<evidence type="ECO:0000256" key="1">
    <source>
        <dbReference type="SAM" id="Phobius"/>
    </source>
</evidence>
<feature type="domain" description="DUF6535" evidence="2">
    <location>
        <begin position="144"/>
        <end position="242"/>
    </location>
</feature>
<dbReference type="InterPro" id="IPR045338">
    <property type="entry name" value="DUF6535"/>
</dbReference>
<feature type="transmembrane region" description="Helical" evidence="1">
    <location>
        <begin position="247"/>
        <end position="268"/>
    </location>
</feature>
<feature type="transmembrane region" description="Helical" evidence="1">
    <location>
        <begin position="214"/>
        <end position="241"/>
    </location>
</feature>
<keyword evidence="1" id="KW-0812">Transmembrane</keyword>
<dbReference type="Pfam" id="PF20153">
    <property type="entry name" value="DUF6535"/>
    <property type="match status" value="1"/>
</dbReference>
<comment type="caution">
    <text evidence="3">The sequence shown here is derived from an EMBL/GenBank/DDBJ whole genome shotgun (WGS) entry which is preliminary data.</text>
</comment>
<proteinExistence type="predicted"/>
<keyword evidence="1" id="KW-0472">Membrane</keyword>
<keyword evidence="1" id="KW-1133">Transmembrane helix</keyword>
<dbReference type="Proteomes" id="UP001175228">
    <property type="component" value="Unassembled WGS sequence"/>
</dbReference>
<dbReference type="EMBL" id="JAUEPU010000029">
    <property type="protein sequence ID" value="KAK0492434.1"/>
    <property type="molecule type" value="Genomic_DNA"/>
</dbReference>
<evidence type="ECO:0000313" key="3">
    <source>
        <dbReference type="EMBL" id="KAK0492434.1"/>
    </source>
</evidence>
<sequence length="323" mass="36423">MADCVFSPTICILCSYYLAFYMASDLPGDTLPGHQIVNLAFANATDTRKESSRKVDISCSVEPITCNASTLPHPYRDLNGHNRPNGKPKHSSASYKCSRFAKKYDKGVCKDWKEEIDTLLVFAGLFSAVATAFLIDSYKWLLNTDSDATFLPTQVQKRNNIYWFLSLLLALSSASTGMLCKQWLREYIRDAGRSSKDALSIRQMRLEGLSAWKVKVIISTIPLLLQATLLLFFIGVLELLWPLEKTIAIPLAIIVAIVVLFLLFTTLAPSAQYCYVVLHPSSGHLFPQCPYKSSQAWVLVKLFNVIFRRFISTQCRRFCICLF</sequence>
<feature type="transmembrane region" description="Helical" evidence="1">
    <location>
        <begin position="161"/>
        <end position="180"/>
    </location>
</feature>
<gene>
    <name evidence="3" type="ORF">EDD18DRAFT_1357689</name>
</gene>
<protein>
    <recommendedName>
        <fullName evidence="2">DUF6535 domain-containing protein</fullName>
    </recommendedName>
</protein>
<organism evidence="3 4">
    <name type="scientific">Armillaria luteobubalina</name>
    <dbReference type="NCBI Taxonomy" id="153913"/>
    <lineage>
        <taxon>Eukaryota</taxon>
        <taxon>Fungi</taxon>
        <taxon>Dikarya</taxon>
        <taxon>Basidiomycota</taxon>
        <taxon>Agaricomycotina</taxon>
        <taxon>Agaricomycetes</taxon>
        <taxon>Agaricomycetidae</taxon>
        <taxon>Agaricales</taxon>
        <taxon>Marasmiineae</taxon>
        <taxon>Physalacriaceae</taxon>
        <taxon>Armillaria</taxon>
    </lineage>
</organism>
<evidence type="ECO:0000313" key="4">
    <source>
        <dbReference type="Proteomes" id="UP001175228"/>
    </source>
</evidence>
<feature type="transmembrane region" description="Helical" evidence="1">
    <location>
        <begin position="119"/>
        <end position="141"/>
    </location>
</feature>
<dbReference type="AlphaFoldDB" id="A0AA39UQ18"/>
<name>A0AA39UQ18_9AGAR</name>
<keyword evidence="4" id="KW-1185">Reference proteome</keyword>
<evidence type="ECO:0000259" key="2">
    <source>
        <dbReference type="Pfam" id="PF20153"/>
    </source>
</evidence>